<accession>A0ABD0KNN9</accession>
<dbReference type="Proteomes" id="UP001519460">
    <property type="component" value="Unassembled WGS sequence"/>
</dbReference>
<name>A0ABD0KNN9_9CAEN</name>
<proteinExistence type="predicted"/>
<organism evidence="1 2">
    <name type="scientific">Batillaria attramentaria</name>
    <dbReference type="NCBI Taxonomy" id="370345"/>
    <lineage>
        <taxon>Eukaryota</taxon>
        <taxon>Metazoa</taxon>
        <taxon>Spiralia</taxon>
        <taxon>Lophotrochozoa</taxon>
        <taxon>Mollusca</taxon>
        <taxon>Gastropoda</taxon>
        <taxon>Caenogastropoda</taxon>
        <taxon>Sorbeoconcha</taxon>
        <taxon>Cerithioidea</taxon>
        <taxon>Batillariidae</taxon>
        <taxon>Batillaria</taxon>
    </lineage>
</organism>
<evidence type="ECO:0000313" key="2">
    <source>
        <dbReference type="Proteomes" id="UP001519460"/>
    </source>
</evidence>
<sequence>MWRFPEPASLYISKCGANAKTADKFLPYMWPSWCNGLHFSCKWAIMAEQTRCFASASTTEMPHSRFGSGGYGDAWCLMNSMYSSKCGECLFG</sequence>
<keyword evidence="2" id="KW-1185">Reference proteome</keyword>
<evidence type="ECO:0000313" key="1">
    <source>
        <dbReference type="EMBL" id="KAK7488737.1"/>
    </source>
</evidence>
<gene>
    <name evidence="1" type="ORF">BaRGS_00020034</name>
</gene>
<dbReference type="AlphaFoldDB" id="A0ABD0KNN9"/>
<protein>
    <submittedName>
        <fullName evidence="1">Uncharacterized protein</fullName>
    </submittedName>
</protein>
<dbReference type="EMBL" id="JACVVK020000147">
    <property type="protein sequence ID" value="KAK7488737.1"/>
    <property type="molecule type" value="Genomic_DNA"/>
</dbReference>
<comment type="caution">
    <text evidence="1">The sequence shown here is derived from an EMBL/GenBank/DDBJ whole genome shotgun (WGS) entry which is preliminary data.</text>
</comment>
<reference evidence="1 2" key="1">
    <citation type="journal article" date="2023" name="Sci. Data">
        <title>Genome assembly of the Korean intertidal mud-creeper Batillaria attramentaria.</title>
        <authorList>
            <person name="Patra A.K."/>
            <person name="Ho P.T."/>
            <person name="Jun S."/>
            <person name="Lee S.J."/>
            <person name="Kim Y."/>
            <person name="Won Y.J."/>
        </authorList>
    </citation>
    <scope>NUCLEOTIDE SEQUENCE [LARGE SCALE GENOMIC DNA]</scope>
    <source>
        <strain evidence="1">Wonlab-2016</strain>
    </source>
</reference>